<proteinExistence type="inferred from homology"/>
<dbReference type="InterPro" id="IPR021109">
    <property type="entry name" value="Peptidase_aspartic_dom_sf"/>
</dbReference>
<dbReference type="SUPFAM" id="SSF50630">
    <property type="entry name" value="Acid proteases"/>
    <property type="match status" value="1"/>
</dbReference>
<protein>
    <recommendedName>
        <fullName evidence="4">Peptidase A1 domain-containing protein</fullName>
    </recommendedName>
</protein>
<name>A0ABD3SMT5_9LAMI</name>
<reference evidence="5 6" key="1">
    <citation type="submission" date="2024-12" db="EMBL/GenBank/DDBJ databases">
        <title>The unique morphological basis and parallel evolutionary history of personate flowers in Penstemon.</title>
        <authorList>
            <person name="Depatie T.H."/>
            <person name="Wessinger C.A."/>
        </authorList>
    </citation>
    <scope>NUCLEOTIDE SEQUENCE [LARGE SCALE GENOMIC DNA]</scope>
    <source>
        <strain evidence="5">WTNN_2</strain>
        <tissue evidence="5">Leaf</tissue>
    </source>
</reference>
<dbReference type="InterPro" id="IPR032861">
    <property type="entry name" value="TAXi_N"/>
</dbReference>
<dbReference type="InterPro" id="IPR032799">
    <property type="entry name" value="TAXi_C"/>
</dbReference>
<comment type="caution">
    <text evidence="5">The sequence shown here is derived from an EMBL/GenBank/DDBJ whole genome shotgun (WGS) entry which is preliminary data.</text>
</comment>
<dbReference type="Pfam" id="PF14543">
    <property type="entry name" value="TAXi_N"/>
    <property type="match status" value="1"/>
</dbReference>
<evidence type="ECO:0000256" key="3">
    <source>
        <dbReference type="ARBA" id="ARBA00022801"/>
    </source>
</evidence>
<evidence type="ECO:0000313" key="5">
    <source>
        <dbReference type="EMBL" id="KAL3825874.1"/>
    </source>
</evidence>
<dbReference type="PANTHER" id="PTHR47967">
    <property type="entry name" value="OS07G0603500 PROTEIN-RELATED"/>
    <property type="match status" value="1"/>
</dbReference>
<dbReference type="InterPro" id="IPR051708">
    <property type="entry name" value="Plant_Aspart_Prot_A1"/>
</dbReference>
<sequence>MTIEDIVKKDLEITKAFYMKESSSFLPTSFDANVGTKGNRGFTAYLEVGEKRVKQYLYMDTGSSLLWINCDPNSYNAPYPIYDPKKSSSYKIQRCINSPFCAGLGAVKTWCGEKYMCNYEQRFIDGNKNSGHLAAETFFFNISQSSAENIVFGCTARTTLFVNGILGLGPNKVSIVSQLDSTMFAYCIGNISDVGSSLNTLSIGSLVLHYPTIPLIIDDKFYVNVFSIEFGYSRSPPTTLAIDPKIFKRNSENHTGGMVIDSASTLSFLPRLALDKVVESMRHLLDPVLQRSASVEWKGNIYTYHRLCYHGNLNYNLNVSPYMKLNFEDGGYMYLEVDNMFQQVGLNTFCLAFLPSDALGVQFSIMGALMQQHFRLIFDLSNKMISISSTDDCSVDDY</sequence>
<dbReference type="GO" id="GO:0006508">
    <property type="term" value="P:proteolysis"/>
    <property type="evidence" value="ECO:0007669"/>
    <property type="project" value="UniProtKB-KW"/>
</dbReference>
<keyword evidence="6" id="KW-1185">Reference proteome</keyword>
<evidence type="ECO:0000256" key="1">
    <source>
        <dbReference type="ARBA" id="ARBA00007447"/>
    </source>
</evidence>
<feature type="domain" description="Peptidase A1" evidence="4">
    <location>
        <begin position="42"/>
        <end position="388"/>
    </location>
</feature>
<evidence type="ECO:0000256" key="2">
    <source>
        <dbReference type="ARBA" id="ARBA00022670"/>
    </source>
</evidence>
<gene>
    <name evidence="5" type="ORF">ACJIZ3_021903</name>
</gene>
<accession>A0ABD3SMT5</accession>
<keyword evidence="2" id="KW-0645">Protease</keyword>
<dbReference type="PROSITE" id="PS51767">
    <property type="entry name" value="PEPTIDASE_A1"/>
    <property type="match status" value="1"/>
</dbReference>
<dbReference type="Pfam" id="PF14541">
    <property type="entry name" value="TAXi_C"/>
    <property type="match status" value="1"/>
</dbReference>
<organism evidence="5 6">
    <name type="scientific">Penstemon smallii</name>
    <dbReference type="NCBI Taxonomy" id="265156"/>
    <lineage>
        <taxon>Eukaryota</taxon>
        <taxon>Viridiplantae</taxon>
        <taxon>Streptophyta</taxon>
        <taxon>Embryophyta</taxon>
        <taxon>Tracheophyta</taxon>
        <taxon>Spermatophyta</taxon>
        <taxon>Magnoliopsida</taxon>
        <taxon>eudicotyledons</taxon>
        <taxon>Gunneridae</taxon>
        <taxon>Pentapetalae</taxon>
        <taxon>asterids</taxon>
        <taxon>lamiids</taxon>
        <taxon>Lamiales</taxon>
        <taxon>Plantaginaceae</taxon>
        <taxon>Cheloneae</taxon>
        <taxon>Penstemon</taxon>
    </lineage>
</organism>
<dbReference type="Gene3D" id="2.40.70.10">
    <property type="entry name" value="Acid Proteases"/>
    <property type="match status" value="2"/>
</dbReference>
<dbReference type="AlphaFoldDB" id="A0ABD3SMT5"/>
<dbReference type="GO" id="GO:0008233">
    <property type="term" value="F:peptidase activity"/>
    <property type="evidence" value="ECO:0007669"/>
    <property type="project" value="UniProtKB-KW"/>
</dbReference>
<comment type="similarity">
    <text evidence="1">Belongs to the peptidase A1 family.</text>
</comment>
<dbReference type="PANTHER" id="PTHR47967:SF14">
    <property type="entry name" value="EUKARYOTIC ASPARTYL PROTEASE FAMILY PROTEIN"/>
    <property type="match status" value="1"/>
</dbReference>
<evidence type="ECO:0000259" key="4">
    <source>
        <dbReference type="PROSITE" id="PS51767"/>
    </source>
</evidence>
<dbReference type="InterPro" id="IPR033121">
    <property type="entry name" value="PEPTIDASE_A1"/>
</dbReference>
<evidence type="ECO:0000313" key="6">
    <source>
        <dbReference type="Proteomes" id="UP001634393"/>
    </source>
</evidence>
<dbReference type="EMBL" id="JBJXBP010000006">
    <property type="protein sequence ID" value="KAL3825874.1"/>
    <property type="molecule type" value="Genomic_DNA"/>
</dbReference>
<dbReference type="Proteomes" id="UP001634393">
    <property type="component" value="Unassembled WGS sequence"/>
</dbReference>
<keyword evidence="3" id="KW-0378">Hydrolase</keyword>